<dbReference type="InterPro" id="IPR050138">
    <property type="entry name" value="DHOase/Allantoinase_Hydrolase"/>
</dbReference>
<dbReference type="EMBL" id="JACJFM010000008">
    <property type="protein sequence ID" value="MBB1486699.1"/>
    <property type="molecule type" value="Genomic_DNA"/>
</dbReference>
<dbReference type="GO" id="GO:0006221">
    <property type="term" value="P:pyrimidine nucleotide biosynthetic process"/>
    <property type="evidence" value="ECO:0007669"/>
    <property type="project" value="UniProtKB-KW"/>
</dbReference>
<organism evidence="5 6">
    <name type="scientific">Oceanospirillum sediminis</name>
    <dbReference type="NCBI Taxonomy" id="2760088"/>
    <lineage>
        <taxon>Bacteria</taxon>
        <taxon>Pseudomonadati</taxon>
        <taxon>Pseudomonadota</taxon>
        <taxon>Gammaproteobacteria</taxon>
        <taxon>Oceanospirillales</taxon>
        <taxon>Oceanospirillaceae</taxon>
        <taxon>Oceanospirillum</taxon>
    </lineage>
</organism>
<evidence type="ECO:0000259" key="4">
    <source>
        <dbReference type="Pfam" id="PF12890"/>
    </source>
</evidence>
<dbReference type="Gene3D" id="2.30.40.10">
    <property type="entry name" value="Urease, subunit C, domain 1"/>
    <property type="match status" value="1"/>
</dbReference>
<evidence type="ECO:0000256" key="2">
    <source>
        <dbReference type="ARBA" id="ARBA00022975"/>
    </source>
</evidence>
<dbReference type="Gene3D" id="3.20.20.140">
    <property type="entry name" value="Metal-dependent hydrolases"/>
    <property type="match status" value="1"/>
</dbReference>
<reference evidence="5 6" key="1">
    <citation type="submission" date="2020-08" db="EMBL/GenBank/DDBJ databases">
        <title>Oceanospirillum sp. nov. isolated from marine sediment.</title>
        <authorList>
            <person name="Ji X."/>
        </authorList>
    </citation>
    <scope>NUCLEOTIDE SEQUENCE [LARGE SCALE GENOMIC DNA]</scope>
    <source>
        <strain evidence="5 6">D5</strain>
    </source>
</reference>
<keyword evidence="1" id="KW-0862">Zinc</keyword>
<dbReference type="RefSeq" id="WP_182808474.1">
    <property type="nucleotide sequence ID" value="NZ_JACJFM010000008.1"/>
</dbReference>
<dbReference type="EC" id="3.5.2.3" evidence="5"/>
<dbReference type="Pfam" id="PF07969">
    <property type="entry name" value="Amidohydro_3"/>
    <property type="match status" value="1"/>
</dbReference>
<dbReference type="GO" id="GO:0006145">
    <property type="term" value="P:purine nucleobase catabolic process"/>
    <property type="evidence" value="ECO:0007669"/>
    <property type="project" value="TreeGrafter"/>
</dbReference>
<feature type="domain" description="Dihydroorotase catalytic" evidence="4">
    <location>
        <begin position="51"/>
        <end position="236"/>
    </location>
</feature>
<dbReference type="PANTHER" id="PTHR43668:SF2">
    <property type="entry name" value="ALLANTOINASE"/>
    <property type="match status" value="1"/>
</dbReference>
<comment type="caution">
    <text evidence="5">The sequence shown here is derived from an EMBL/GenBank/DDBJ whole genome shotgun (WGS) entry which is preliminary data.</text>
</comment>
<dbReference type="NCBIfam" id="NF005791">
    <property type="entry name" value="PRK07627.1"/>
    <property type="match status" value="1"/>
</dbReference>
<dbReference type="NCBIfam" id="TIGR00857">
    <property type="entry name" value="pyrC_multi"/>
    <property type="match status" value="1"/>
</dbReference>
<dbReference type="InterPro" id="IPR032466">
    <property type="entry name" value="Metal_Hydrolase"/>
</dbReference>
<evidence type="ECO:0000313" key="5">
    <source>
        <dbReference type="EMBL" id="MBB1486699.1"/>
    </source>
</evidence>
<gene>
    <name evidence="5" type="ORF">H4O21_08770</name>
</gene>
<keyword evidence="6" id="KW-1185">Reference proteome</keyword>
<dbReference type="InterPro" id="IPR013108">
    <property type="entry name" value="Amidohydro_3"/>
</dbReference>
<dbReference type="CDD" id="cd01317">
    <property type="entry name" value="DHOase_IIa"/>
    <property type="match status" value="1"/>
</dbReference>
<dbReference type="AlphaFoldDB" id="A0A839IQD5"/>
<dbReference type="Pfam" id="PF12890">
    <property type="entry name" value="DHOase"/>
    <property type="match status" value="1"/>
</dbReference>
<evidence type="ECO:0000313" key="6">
    <source>
        <dbReference type="Proteomes" id="UP000565262"/>
    </source>
</evidence>
<dbReference type="Proteomes" id="UP000565262">
    <property type="component" value="Unassembled WGS sequence"/>
</dbReference>
<dbReference type="GO" id="GO:0004038">
    <property type="term" value="F:allantoinase activity"/>
    <property type="evidence" value="ECO:0007669"/>
    <property type="project" value="TreeGrafter"/>
</dbReference>
<dbReference type="GO" id="GO:0046872">
    <property type="term" value="F:metal ion binding"/>
    <property type="evidence" value="ECO:0007669"/>
    <property type="project" value="InterPro"/>
</dbReference>
<keyword evidence="2" id="KW-0665">Pyrimidine biosynthesis</keyword>
<dbReference type="SUPFAM" id="SSF51556">
    <property type="entry name" value="Metallo-dependent hydrolases"/>
    <property type="match status" value="1"/>
</dbReference>
<keyword evidence="5" id="KW-0378">Hydrolase</keyword>
<dbReference type="InterPro" id="IPR011059">
    <property type="entry name" value="Metal-dep_hydrolase_composite"/>
</dbReference>
<evidence type="ECO:0000256" key="1">
    <source>
        <dbReference type="ARBA" id="ARBA00022833"/>
    </source>
</evidence>
<dbReference type="GO" id="GO:0005737">
    <property type="term" value="C:cytoplasm"/>
    <property type="evidence" value="ECO:0007669"/>
    <property type="project" value="TreeGrafter"/>
</dbReference>
<proteinExistence type="predicted"/>
<dbReference type="InterPro" id="IPR004722">
    <property type="entry name" value="DHOase"/>
</dbReference>
<sequence length="425" mass="45137">MKLTICGGRLIDPAQNIDELIDIHLADGRVLALGQAPAGFNPERTIHAEGLVVTPGFIDIGAHLREPGPSYKGNLRSETKAALSGGYTTICCRPDTSPCIDSSAVAQQILDKAEVLSQAKVMPLGAMTQGLKGTHLSNMAGLQHTGCVAVTNMRQPVESTLVLRRCLEYASTFDLRVVFYPEDHWLKADGCANEGALASRLGLGGIPASAEAIGLARVLHLIETTGVKAHFGMLSTARAVEMIADAQTRGLPVTADVDMAHLIYTEAEINGYNSMFYVEPPLRTEADRDALRQGVKEGVLSVITSAHLPHEEAAKMAPFAASEPGMATLETTLSQGLTLVEDGLFTLPQLVERLTSGPAQALGLTAGSLATGQPADLCLFDPQAQWQVSHDTLFTAGENSPLMDQTVSGQVKYAIVDGKVAFERQ</sequence>
<dbReference type="InterPro" id="IPR024403">
    <property type="entry name" value="DHOase_cat"/>
</dbReference>
<evidence type="ECO:0000259" key="3">
    <source>
        <dbReference type="Pfam" id="PF07969"/>
    </source>
</evidence>
<protein>
    <submittedName>
        <fullName evidence="5">Dihydroorotase</fullName>
        <ecNumber evidence="5">3.5.2.3</ecNumber>
    </submittedName>
</protein>
<dbReference type="GO" id="GO:0004151">
    <property type="term" value="F:dihydroorotase activity"/>
    <property type="evidence" value="ECO:0007669"/>
    <property type="project" value="UniProtKB-EC"/>
</dbReference>
<dbReference type="PANTHER" id="PTHR43668">
    <property type="entry name" value="ALLANTOINASE"/>
    <property type="match status" value="1"/>
</dbReference>
<feature type="domain" description="Amidohydrolase 3" evidence="3">
    <location>
        <begin position="341"/>
        <end position="421"/>
    </location>
</feature>
<accession>A0A839IQD5</accession>
<dbReference type="SUPFAM" id="SSF51338">
    <property type="entry name" value="Composite domain of metallo-dependent hydrolases"/>
    <property type="match status" value="1"/>
</dbReference>
<name>A0A839IQD5_9GAMM</name>